<reference evidence="3 4" key="1">
    <citation type="journal article" date="2012" name="Genome Biol.">
        <title>The genome of the polar eukaryotic microalga coccomyxa subellipsoidea reveals traits of cold adaptation.</title>
        <authorList>
            <person name="Blanc G."/>
            <person name="Agarkova I."/>
            <person name="Grimwood J."/>
            <person name="Kuo A."/>
            <person name="Brueggeman A."/>
            <person name="Dunigan D."/>
            <person name="Gurnon J."/>
            <person name="Ladunga I."/>
            <person name="Lindquist E."/>
            <person name="Lucas S."/>
            <person name="Pangilinan J."/>
            <person name="Proschold T."/>
            <person name="Salamov A."/>
            <person name="Schmutz J."/>
            <person name="Weeks D."/>
            <person name="Yamada T."/>
            <person name="Claverie J.M."/>
            <person name="Grigoriev I."/>
            <person name="Van Etten J."/>
            <person name="Lomsadze A."/>
            <person name="Borodovsky M."/>
        </authorList>
    </citation>
    <scope>NUCLEOTIDE SEQUENCE [LARGE SCALE GENOMIC DNA]</scope>
    <source>
        <strain evidence="3 4">C-169</strain>
    </source>
</reference>
<dbReference type="AlphaFoldDB" id="I0YSL3"/>
<sequence length="226" mass="25346">MLTATTAGCSGKRQRTEFVPLSEFDERDLISDYNFLEEAAQLADSAQRSRQRLSSAQGPDIAAVRQLQHQARLRNMDWRAAPPGSEARQLNGSCYDAHKRRLMWRVTWRFDGADYSATDEKLDEQTKLADALAQHLKLAPGQAQRHALLKQYAEAGPQQLTMLLKQEGRPAGSSGEAYHRLMPNHTLRLALAQKTVIEHPVILLVLPSELPKYDILKPGEHRSGTV</sequence>
<evidence type="ECO:0000313" key="3">
    <source>
        <dbReference type="EMBL" id="EIE21382.1"/>
    </source>
</evidence>
<dbReference type="GeneID" id="17039366"/>
<dbReference type="EMBL" id="AGSI01000012">
    <property type="protein sequence ID" value="EIE21382.1"/>
    <property type="molecule type" value="Genomic_DNA"/>
</dbReference>
<dbReference type="PANTHER" id="PTHR13483:SF3">
    <property type="entry name" value="BOX C_D SNORNA PROTEIN 1"/>
    <property type="match status" value="1"/>
</dbReference>
<proteinExistence type="predicted"/>
<dbReference type="GO" id="GO:0005634">
    <property type="term" value="C:nucleus"/>
    <property type="evidence" value="ECO:0007669"/>
    <property type="project" value="TreeGrafter"/>
</dbReference>
<protein>
    <recommendedName>
        <fullName evidence="2">BCD1 alpha/beta domain-containing protein</fullName>
    </recommendedName>
</protein>
<dbReference type="eggNOG" id="KOG2858">
    <property type="taxonomic scope" value="Eukaryota"/>
</dbReference>
<dbReference type="GO" id="GO:0000492">
    <property type="term" value="P:box C/D snoRNP assembly"/>
    <property type="evidence" value="ECO:0007669"/>
    <property type="project" value="TreeGrafter"/>
</dbReference>
<dbReference type="GO" id="GO:0048254">
    <property type="term" value="P:snoRNA localization"/>
    <property type="evidence" value="ECO:0007669"/>
    <property type="project" value="TreeGrafter"/>
</dbReference>
<dbReference type="OrthoDB" id="272357at2759"/>
<dbReference type="RefSeq" id="XP_005645926.1">
    <property type="nucleotide sequence ID" value="XM_005645869.1"/>
</dbReference>
<dbReference type="InterPro" id="IPR057721">
    <property type="entry name" value="BCD1_alpha/beta"/>
</dbReference>
<keyword evidence="4" id="KW-1185">Reference proteome</keyword>
<dbReference type="Proteomes" id="UP000007264">
    <property type="component" value="Unassembled WGS sequence"/>
</dbReference>
<evidence type="ECO:0000313" key="4">
    <source>
        <dbReference type="Proteomes" id="UP000007264"/>
    </source>
</evidence>
<dbReference type="STRING" id="574566.I0YSL3"/>
<dbReference type="KEGG" id="csl:COCSUDRAFT_48085"/>
<gene>
    <name evidence="3" type="ORF">COCSUDRAFT_48085</name>
</gene>
<name>I0YSL3_COCSC</name>
<evidence type="ECO:0000259" key="2">
    <source>
        <dbReference type="Pfam" id="PF25790"/>
    </source>
</evidence>
<accession>I0YSL3</accession>
<organism evidence="3 4">
    <name type="scientific">Coccomyxa subellipsoidea (strain C-169)</name>
    <name type="common">Green microalga</name>
    <dbReference type="NCBI Taxonomy" id="574566"/>
    <lineage>
        <taxon>Eukaryota</taxon>
        <taxon>Viridiplantae</taxon>
        <taxon>Chlorophyta</taxon>
        <taxon>core chlorophytes</taxon>
        <taxon>Trebouxiophyceae</taxon>
        <taxon>Trebouxiophyceae incertae sedis</taxon>
        <taxon>Coccomyxaceae</taxon>
        <taxon>Coccomyxa</taxon>
        <taxon>Coccomyxa subellipsoidea</taxon>
    </lineage>
</organism>
<dbReference type="Pfam" id="PF25790">
    <property type="entry name" value="BCD1"/>
    <property type="match status" value="1"/>
</dbReference>
<dbReference type="PANTHER" id="PTHR13483">
    <property type="entry name" value="BOX C_D SNORNA PROTEIN 1-RELATED"/>
    <property type="match status" value="1"/>
</dbReference>
<comment type="caution">
    <text evidence="3">The sequence shown here is derived from an EMBL/GenBank/DDBJ whole genome shotgun (WGS) entry which is preliminary data.</text>
</comment>
<dbReference type="GO" id="GO:0000463">
    <property type="term" value="P:maturation of LSU-rRNA from tricistronic rRNA transcript (SSU-rRNA, 5.8S rRNA, LSU-rRNA)"/>
    <property type="evidence" value="ECO:0007669"/>
    <property type="project" value="TreeGrafter"/>
</dbReference>
<feature type="domain" description="BCD1 alpha/beta" evidence="2">
    <location>
        <begin position="65"/>
        <end position="214"/>
    </location>
</feature>
<dbReference type="GO" id="GO:0070761">
    <property type="term" value="C:pre-snoRNP complex"/>
    <property type="evidence" value="ECO:0007669"/>
    <property type="project" value="TreeGrafter"/>
</dbReference>
<evidence type="ECO:0000256" key="1">
    <source>
        <dbReference type="ARBA" id="ARBA00022553"/>
    </source>
</evidence>
<dbReference type="InterPro" id="IPR051639">
    <property type="entry name" value="BCD1"/>
</dbReference>
<keyword evidence="1" id="KW-0597">Phosphoprotein</keyword>